<dbReference type="SUPFAM" id="SSF50129">
    <property type="entry name" value="GroES-like"/>
    <property type="match status" value="1"/>
</dbReference>
<dbReference type="KEGG" id="hmn:HM131_17745"/>
<dbReference type="SMART" id="SM00829">
    <property type="entry name" value="PKS_ER"/>
    <property type="match status" value="1"/>
</dbReference>
<reference evidence="2 3" key="1">
    <citation type="submission" date="2017-04" db="EMBL/GenBank/DDBJ databases">
        <title>The whole genome sequencing and assembly of Halobacillus mangrovi strain.</title>
        <authorList>
            <person name="Lee S.-J."/>
            <person name="Park M.-K."/>
            <person name="Kim J.-Y."/>
            <person name="Lee Y.-J."/>
            <person name="Yi H."/>
            <person name="Bahn Y.-S."/>
            <person name="Kim J.F."/>
            <person name="Lee D.-W."/>
        </authorList>
    </citation>
    <scope>NUCLEOTIDE SEQUENCE [LARGE SCALE GENOMIC DNA]</scope>
    <source>
        <strain evidence="2 3">KTB 131</strain>
    </source>
</reference>
<dbReference type="STRING" id="402384.HM131_17745"/>
<evidence type="ECO:0000259" key="1">
    <source>
        <dbReference type="SMART" id="SM00829"/>
    </source>
</evidence>
<dbReference type="InterPro" id="IPR020843">
    <property type="entry name" value="ER"/>
</dbReference>
<dbReference type="InterPro" id="IPR011032">
    <property type="entry name" value="GroES-like_sf"/>
</dbReference>
<protein>
    <submittedName>
        <fullName evidence="2">Oxidoreductase</fullName>
    </submittedName>
</protein>
<accession>A0A1W5ZYY2</accession>
<dbReference type="GO" id="GO:0043957">
    <property type="term" value="F:acryloyl-CoA reductase (NADPH) activity"/>
    <property type="evidence" value="ECO:0007669"/>
    <property type="project" value="TreeGrafter"/>
</dbReference>
<dbReference type="CDD" id="cd08289">
    <property type="entry name" value="MDR_yhfp_like"/>
    <property type="match status" value="1"/>
</dbReference>
<dbReference type="EMBL" id="CP020772">
    <property type="protein sequence ID" value="ARI78566.1"/>
    <property type="molecule type" value="Genomic_DNA"/>
</dbReference>
<dbReference type="OrthoDB" id="9782155at2"/>
<dbReference type="Pfam" id="PF08240">
    <property type="entry name" value="ADH_N"/>
    <property type="match status" value="1"/>
</dbReference>
<name>A0A1W5ZYY2_9BACI</name>
<dbReference type="Proteomes" id="UP000192527">
    <property type="component" value="Chromosome"/>
</dbReference>
<dbReference type="Gene3D" id="3.40.50.720">
    <property type="entry name" value="NAD(P)-binding Rossmann-like Domain"/>
    <property type="match status" value="1"/>
</dbReference>
<proteinExistence type="predicted"/>
<evidence type="ECO:0000313" key="3">
    <source>
        <dbReference type="Proteomes" id="UP000192527"/>
    </source>
</evidence>
<gene>
    <name evidence="2" type="ORF">HM131_17745</name>
</gene>
<dbReference type="InterPro" id="IPR013154">
    <property type="entry name" value="ADH-like_N"/>
</dbReference>
<dbReference type="Gene3D" id="3.90.180.10">
    <property type="entry name" value="Medium-chain alcohol dehydrogenases, catalytic domain"/>
    <property type="match status" value="1"/>
</dbReference>
<dbReference type="InterPro" id="IPR036291">
    <property type="entry name" value="NAD(P)-bd_dom_sf"/>
</dbReference>
<dbReference type="SUPFAM" id="SSF51735">
    <property type="entry name" value="NAD(P)-binding Rossmann-fold domains"/>
    <property type="match status" value="1"/>
</dbReference>
<keyword evidence="3" id="KW-1185">Reference proteome</keyword>
<dbReference type="AlphaFoldDB" id="A0A1W5ZYY2"/>
<dbReference type="RefSeq" id="WP_085031025.1">
    <property type="nucleotide sequence ID" value="NZ_CP020772.1"/>
</dbReference>
<dbReference type="PANTHER" id="PTHR43677">
    <property type="entry name" value="SHORT-CHAIN DEHYDROGENASE/REDUCTASE"/>
    <property type="match status" value="1"/>
</dbReference>
<sequence>MVEKFKALMVNKSEEKFSVQVEDLSFDDLPEGDVTIQVHYSSVNYKDGLASTPNGKIVQSYPFVPGIDLAGTVVSSDDTRYQEGDKVIVTSYELGVSHFGGFSEYARVPGDWVVPLPEGLTLKEAMAFGTAGFTAALSVHKLEQSGVKPEDGTVLVSGATGGVGSMAVSMLAKNGYHVTASTGKESEHNYLRDLGAKEIISREELSPEKLRPLSKQRWAGAVDPVGGKTLATILSETQYGGSVAVSGLTAGVNVPTTVFPFILRSVNLLGIDSVYCPMDVRKTLWNRLADDLKPDSMGDIMNEVTLEELPDILSAILEGKVRGRTIVKLSEETA</sequence>
<evidence type="ECO:0000313" key="2">
    <source>
        <dbReference type="EMBL" id="ARI78566.1"/>
    </source>
</evidence>
<dbReference type="InterPro" id="IPR051397">
    <property type="entry name" value="Zn-ADH-like_protein"/>
</dbReference>
<dbReference type="Pfam" id="PF00107">
    <property type="entry name" value="ADH_zinc_N"/>
    <property type="match status" value="1"/>
</dbReference>
<organism evidence="2 3">
    <name type="scientific">Halobacillus mangrovi</name>
    <dbReference type="NCBI Taxonomy" id="402384"/>
    <lineage>
        <taxon>Bacteria</taxon>
        <taxon>Bacillati</taxon>
        <taxon>Bacillota</taxon>
        <taxon>Bacilli</taxon>
        <taxon>Bacillales</taxon>
        <taxon>Bacillaceae</taxon>
        <taxon>Halobacillus</taxon>
    </lineage>
</organism>
<dbReference type="PANTHER" id="PTHR43677:SF1">
    <property type="entry name" value="ACRYLYL-COA REDUCTASE ACUI-RELATED"/>
    <property type="match status" value="1"/>
</dbReference>
<dbReference type="NCBIfam" id="TIGR02823">
    <property type="entry name" value="oxido_YhdH"/>
    <property type="match status" value="1"/>
</dbReference>
<dbReference type="InterPro" id="IPR014188">
    <property type="entry name" value="Acrylyl-CoA_reductase_AcuI"/>
</dbReference>
<feature type="domain" description="Enoyl reductase (ER)" evidence="1">
    <location>
        <begin position="19"/>
        <end position="327"/>
    </location>
</feature>
<dbReference type="InterPro" id="IPR013149">
    <property type="entry name" value="ADH-like_C"/>
</dbReference>